<keyword evidence="3" id="KW-1185">Reference proteome</keyword>
<dbReference type="HOGENOM" id="CLU_083361_0_0_1"/>
<dbReference type="Proteomes" id="UP000053328">
    <property type="component" value="Unassembled WGS sequence"/>
</dbReference>
<accession>A0A0D2BPU2</accession>
<reference evidence="2 3" key="1">
    <citation type="submission" date="2015-01" db="EMBL/GenBank/DDBJ databases">
        <title>The Genome Sequence of Exophiala spinifera CBS89968.</title>
        <authorList>
            <consortium name="The Broad Institute Genomics Platform"/>
            <person name="Cuomo C."/>
            <person name="de Hoog S."/>
            <person name="Gorbushina A."/>
            <person name="Stielow B."/>
            <person name="Teixiera M."/>
            <person name="Abouelleil A."/>
            <person name="Chapman S.B."/>
            <person name="Priest M."/>
            <person name="Young S.K."/>
            <person name="Wortman J."/>
            <person name="Nusbaum C."/>
            <person name="Birren B."/>
        </authorList>
    </citation>
    <scope>NUCLEOTIDE SEQUENCE [LARGE SCALE GENOMIC DNA]</scope>
    <source>
        <strain evidence="2 3">CBS 89968</strain>
    </source>
</reference>
<feature type="compositionally biased region" description="Low complexity" evidence="1">
    <location>
        <begin position="1"/>
        <end position="13"/>
    </location>
</feature>
<dbReference type="GO" id="GO:0000379">
    <property type="term" value="P:tRNA-type intron splice site recognition and cleavage"/>
    <property type="evidence" value="ECO:0007669"/>
    <property type="project" value="InterPro"/>
</dbReference>
<feature type="region of interest" description="Disordered" evidence="1">
    <location>
        <begin position="101"/>
        <end position="134"/>
    </location>
</feature>
<dbReference type="InterPro" id="IPR042777">
    <property type="entry name" value="Sen15_fungi"/>
</dbReference>
<sequence>MATTKTQTQTQTQPPSPSALSTLISSAGARSATDSLPLEILHNLQHQHNWTDLKLHPVKIKVNVTDNANVTAKDNDNDTDNDSLSDTDMTISQGLGIVNIVPSSTSSSTPSASVSPSSSTPSRTKKPITATAPTAATTTTTTTINITLISGLPPRHSYVHPDLQNYLVKNKIEDSSLPVQREFVLPLSLNETWTLSRFCGVFDHLPDRDPVVVAADFNAVPPSSHDGNARPPQPQPPQSGRSGTGTTTANGTVPRTTGRSTTTAYEHRDQKRVLLGMRAKTGVGGDGTIVYYIMQEGEVKPRQNG</sequence>
<dbReference type="PANTHER" id="PTHR28518:SF1">
    <property type="entry name" value="TRNA-SPLICING ENDONUCLEASE SUBUNIT SEN15"/>
    <property type="match status" value="1"/>
</dbReference>
<feature type="region of interest" description="Disordered" evidence="1">
    <location>
        <begin position="1"/>
        <end position="21"/>
    </location>
</feature>
<evidence type="ECO:0000313" key="2">
    <source>
        <dbReference type="EMBL" id="KIW13139.1"/>
    </source>
</evidence>
<dbReference type="RefSeq" id="XP_016233355.1">
    <property type="nucleotide sequence ID" value="XM_016382652.1"/>
</dbReference>
<proteinExistence type="predicted"/>
<dbReference type="SUPFAM" id="SSF53032">
    <property type="entry name" value="tRNA-intron endonuclease catalytic domain-like"/>
    <property type="match status" value="1"/>
</dbReference>
<evidence type="ECO:0000313" key="3">
    <source>
        <dbReference type="Proteomes" id="UP000053328"/>
    </source>
</evidence>
<organism evidence="2 3">
    <name type="scientific">Exophiala spinifera</name>
    <dbReference type="NCBI Taxonomy" id="91928"/>
    <lineage>
        <taxon>Eukaryota</taxon>
        <taxon>Fungi</taxon>
        <taxon>Dikarya</taxon>
        <taxon>Ascomycota</taxon>
        <taxon>Pezizomycotina</taxon>
        <taxon>Eurotiomycetes</taxon>
        <taxon>Chaetothyriomycetidae</taxon>
        <taxon>Chaetothyriales</taxon>
        <taxon>Herpotrichiellaceae</taxon>
        <taxon>Exophiala</taxon>
    </lineage>
</organism>
<dbReference type="InterPro" id="IPR036167">
    <property type="entry name" value="tRNA_intron_Endo_cat-like_sf"/>
</dbReference>
<dbReference type="VEuPathDB" id="FungiDB:PV08_08326"/>
<evidence type="ECO:0008006" key="4">
    <source>
        <dbReference type="Google" id="ProtNLM"/>
    </source>
</evidence>
<dbReference type="EMBL" id="KN847497">
    <property type="protein sequence ID" value="KIW13139.1"/>
    <property type="molecule type" value="Genomic_DNA"/>
</dbReference>
<feature type="compositionally biased region" description="Polar residues" evidence="1">
    <location>
        <begin position="239"/>
        <end position="250"/>
    </location>
</feature>
<feature type="compositionally biased region" description="Low complexity" evidence="1">
    <location>
        <begin position="102"/>
        <end position="134"/>
    </location>
</feature>
<feature type="compositionally biased region" description="Low complexity" evidence="1">
    <location>
        <begin position="251"/>
        <end position="263"/>
    </location>
</feature>
<dbReference type="GO" id="GO:0000214">
    <property type="term" value="C:tRNA-intron endonuclease complex"/>
    <property type="evidence" value="ECO:0007669"/>
    <property type="project" value="InterPro"/>
</dbReference>
<evidence type="ECO:0000256" key="1">
    <source>
        <dbReference type="SAM" id="MobiDB-lite"/>
    </source>
</evidence>
<dbReference type="PANTHER" id="PTHR28518">
    <property type="entry name" value="TRNA-SPLICING ENDONUCLEASE SUBUNIT SEN15"/>
    <property type="match status" value="1"/>
</dbReference>
<feature type="region of interest" description="Disordered" evidence="1">
    <location>
        <begin position="218"/>
        <end position="269"/>
    </location>
</feature>
<gene>
    <name evidence="2" type="ORF">PV08_08326</name>
</gene>
<protein>
    <recommendedName>
        <fullName evidence="4">tRNA-splicing endonuclease subunit Sen15 domain-containing protein</fullName>
    </recommendedName>
</protein>
<dbReference type="AlphaFoldDB" id="A0A0D2BPU2"/>
<name>A0A0D2BPU2_9EURO</name>
<dbReference type="OrthoDB" id="10002170at2759"/>
<dbReference type="GeneID" id="27335409"/>
<dbReference type="STRING" id="91928.A0A0D2BPU2"/>
<dbReference type="GO" id="GO:0000213">
    <property type="term" value="F:tRNA-intron lyase activity"/>
    <property type="evidence" value="ECO:0007669"/>
    <property type="project" value="TreeGrafter"/>
</dbReference>